<evidence type="ECO:0000313" key="3">
    <source>
        <dbReference type="Proteomes" id="UP000323917"/>
    </source>
</evidence>
<feature type="region of interest" description="Disordered" evidence="1">
    <location>
        <begin position="41"/>
        <end position="69"/>
    </location>
</feature>
<name>A0A5B9QM23_9BACT</name>
<organism evidence="2 3">
    <name type="scientific">Bythopirellula goksoeyrii</name>
    <dbReference type="NCBI Taxonomy" id="1400387"/>
    <lineage>
        <taxon>Bacteria</taxon>
        <taxon>Pseudomonadati</taxon>
        <taxon>Planctomycetota</taxon>
        <taxon>Planctomycetia</taxon>
        <taxon>Pirellulales</taxon>
        <taxon>Lacipirellulaceae</taxon>
        <taxon>Bythopirellula</taxon>
    </lineage>
</organism>
<protein>
    <submittedName>
        <fullName evidence="2">Uncharacterized protein</fullName>
    </submittedName>
</protein>
<evidence type="ECO:0000256" key="1">
    <source>
        <dbReference type="SAM" id="MobiDB-lite"/>
    </source>
</evidence>
<dbReference type="Proteomes" id="UP000323917">
    <property type="component" value="Chromosome"/>
</dbReference>
<accession>A0A5B9QM23</accession>
<dbReference type="AlphaFoldDB" id="A0A5B9QM23"/>
<evidence type="ECO:0000313" key="2">
    <source>
        <dbReference type="EMBL" id="QEG35211.1"/>
    </source>
</evidence>
<sequence>MELVEISAKISRNAQNSHLQIICTNIMQMQSDCNNGFEEFAENPPQLPEEISHESRAKRPYQDRLHFPQ</sequence>
<reference evidence="2 3" key="1">
    <citation type="submission" date="2019-08" db="EMBL/GenBank/DDBJ databases">
        <title>Deep-cultivation of Planctomycetes and their phenomic and genomic characterization uncovers novel biology.</title>
        <authorList>
            <person name="Wiegand S."/>
            <person name="Jogler M."/>
            <person name="Boedeker C."/>
            <person name="Pinto D."/>
            <person name="Vollmers J."/>
            <person name="Rivas-Marin E."/>
            <person name="Kohn T."/>
            <person name="Peeters S.H."/>
            <person name="Heuer A."/>
            <person name="Rast P."/>
            <person name="Oberbeckmann S."/>
            <person name="Bunk B."/>
            <person name="Jeske O."/>
            <person name="Meyerdierks A."/>
            <person name="Storesund J.E."/>
            <person name="Kallscheuer N."/>
            <person name="Luecker S."/>
            <person name="Lage O.M."/>
            <person name="Pohl T."/>
            <person name="Merkel B.J."/>
            <person name="Hornburger P."/>
            <person name="Mueller R.-W."/>
            <person name="Bruemmer F."/>
            <person name="Labrenz M."/>
            <person name="Spormann A.M."/>
            <person name="Op den Camp H."/>
            <person name="Overmann J."/>
            <person name="Amann R."/>
            <person name="Jetten M.S.M."/>
            <person name="Mascher T."/>
            <person name="Medema M.H."/>
            <person name="Devos D.P."/>
            <person name="Kaster A.-K."/>
            <person name="Ovreas L."/>
            <person name="Rohde M."/>
            <person name="Galperin M.Y."/>
            <person name="Jogler C."/>
        </authorList>
    </citation>
    <scope>NUCLEOTIDE SEQUENCE [LARGE SCALE GENOMIC DNA]</scope>
    <source>
        <strain evidence="2 3">Pr1d</strain>
    </source>
</reference>
<gene>
    <name evidence="2" type="ORF">Pr1d_25050</name>
</gene>
<keyword evidence="3" id="KW-1185">Reference proteome</keyword>
<proteinExistence type="predicted"/>
<feature type="compositionally biased region" description="Basic and acidic residues" evidence="1">
    <location>
        <begin position="50"/>
        <end position="69"/>
    </location>
</feature>
<dbReference type="KEGG" id="bgok:Pr1d_25050"/>
<dbReference type="EMBL" id="CP042913">
    <property type="protein sequence ID" value="QEG35211.1"/>
    <property type="molecule type" value="Genomic_DNA"/>
</dbReference>